<comment type="similarity">
    <text evidence="1">Belongs to the enoyl-CoA hydratase/isomerase family.</text>
</comment>
<dbReference type="InterPro" id="IPR014748">
    <property type="entry name" value="Enoyl-CoA_hydra_C"/>
</dbReference>
<evidence type="ECO:0000313" key="3">
    <source>
        <dbReference type="Proteomes" id="UP001350748"/>
    </source>
</evidence>
<dbReference type="SUPFAM" id="SSF52096">
    <property type="entry name" value="ClpP/crotonase"/>
    <property type="match status" value="1"/>
</dbReference>
<dbReference type="RefSeq" id="WP_332081235.1">
    <property type="nucleotide sequence ID" value="NZ_JAZHYN010000014.1"/>
</dbReference>
<protein>
    <recommendedName>
        <fullName evidence="4">Enoyl-CoA hydratase</fullName>
    </recommendedName>
</protein>
<organism evidence="2 3">
    <name type="scientific">Methylocystis borbori</name>
    <dbReference type="NCBI Taxonomy" id="3118750"/>
    <lineage>
        <taxon>Bacteria</taxon>
        <taxon>Pseudomonadati</taxon>
        <taxon>Pseudomonadota</taxon>
        <taxon>Alphaproteobacteria</taxon>
        <taxon>Hyphomicrobiales</taxon>
        <taxon>Methylocystaceae</taxon>
        <taxon>Methylocystis</taxon>
    </lineage>
</organism>
<dbReference type="Gene3D" id="1.10.12.10">
    <property type="entry name" value="Lyase 2-enoyl-coa Hydratase, Chain A, domain 2"/>
    <property type="match status" value="1"/>
</dbReference>
<gene>
    <name evidence="2" type="ORF">V3H18_06825</name>
</gene>
<sequence>MRWRRRSASSRSRWTPRARLAGKPAAALIAARALLRGDPQEVLARIDAEAALFAKALASPEARERFNAFFAQRGG</sequence>
<evidence type="ECO:0000256" key="1">
    <source>
        <dbReference type="ARBA" id="ARBA00005254"/>
    </source>
</evidence>
<evidence type="ECO:0008006" key="4">
    <source>
        <dbReference type="Google" id="ProtNLM"/>
    </source>
</evidence>
<dbReference type="InterPro" id="IPR029045">
    <property type="entry name" value="ClpP/crotonase-like_dom_sf"/>
</dbReference>
<comment type="caution">
    <text evidence="2">The sequence shown here is derived from an EMBL/GenBank/DDBJ whole genome shotgun (WGS) entry which is preliminary data.</text>
</comment>
<dbReference type="EMBL" id="JAZHYN010000014">
    <property type="protein sequence ID" value="MEF3366250.1"/>
    <property type="molecule type" value="Genomic_DNA"/>
</dbReference>
<dbReference type="Proteomes" id="UP001350748">
    <property type="component" value="Unassembled WGS sequence"/>
</dbReference>
<evidence type="ECO:0000313" key="2">
    <source>
        <dbReference type="EMBL" id="MEF3366250.1"/>
    </source>
</evidence>
<reference evidence="2 3" key="1">
    <citation type="submission" date="2024-02" db="EMBL/GenBank/DDBJ databases">
        <authorList>
            <person name="Grouzdev D."/>
        </authorList>
    </citation>
    <scope>NUCLEOTIDE SEQUENCE [LARGE SCALE GENOMIC DNA]</scope>
    <source>
        <strain evidence="2 3">9N</strain>
    </source>
</reference>
<keyword evidence="3" id="KW-1185">Reference proteome</keyword>
<accession>A0ABU7XGM7</accession>
<name>A0ABU7XGM7_9HYPH</name>
<proteinExistence type="inferred from homology"/>